<evidence type="ECO:0000256" key="4">
    <source>
        <dbReference type="ARBA" id="ARBA00022989"/>
    </source>
</evidence>
<dbReference type="Gene3D" id="1.20.5.340">
    <property type="match status" value="1"/>
</dbReference>
<proteinExistence type="predicted"/>
<comment type="subcellular location">
    <subcellularLocation>
        <location evidence="2">Membrane</location>
    </subcellularLocation>
    <subcellularLocation>
        <location evidence="1">Mitochondrion</location>
    </subcellularLocation>
</comment>
<evidence type="ECO:0000256" key="3">
    <source>
        <dbReference type="ARBA" id="ARBA00022692"/>
    </source>
</evidence>
<accession>A0A444YVV5</accession>
<evidence type="ECO:0000256" key="5">
    <source>
        <dbReference type="ARBA" id="ARBA00023054"/>
    </source>
</evidence>
<dbReference type="GO" id="GO:0005739">
    <property type="term" value="C:mitochondrion"/>
    <property type="evidence" value="ECO:0007669"/>
    <property type="project" value="UniProtKB-SubCell"/>
</dbReference>
<evidence type="ECO:0000256" key="1">
    <source>
        <dbReference type="ARBA" id="ARBA00004173"/>
    </source>
</evidence>
<evidence type="ECO:0000313" key="8">
    <source>
        <dbReference type="EMBL" id="RYR06060.1"/>
    </source>
</evidence>
<evidence type="ECO:0000256" key="6">
    <source>
        <dbReference type="ARBA" id="ARBA00023128"/>
    </source>
</evidence>
<evidence type="ECO:0000313" key="9">
    <source>
        <dbReference type="Proteomes" id="UP000289738"/>
    </source>
</evidence>
<comment type="caution">
    <text evidence="8">The sequence shown here is derived from an EMBL/GenBank/DDBJ whole genome shotgun (WGS) entry which is preliminary data.</text>
</comment>
<name>A0A444YVV5_ARAHY</name>
<keyword evidence="6" id="KW-0496">Mitochondrion</keyword>
<keyword evidence="3" id="KW-0812">Transmembrane</keyword>
<dbReference type="GO" id="GO:0016020">
    <property type="term" value="C:membrane"/>
    <property type="evidence" value="ECO:0007669"/>
    <property type="project" value="UniProtKB-SubCell"/>
</dbReference>
<keyword evidence="9" id="KW-1185">Reference proteome</keyword>
<dbReference type="Proteomes" id="UP000289738">
    <property type="component" value="Chromosome B06"/>
</dbReference>
<dbReference type="Pfam" id="PF07798">
    <property type="entry name" value="CCDC90-like"/>
    <property type="match status" value="1"/>
</dbReference>
<reference evidence="8 9" key="1">
    <citation type="submission" date="2019-01" db="EMBL/GenBank/DDBJ databases">
        <title>Sequencing of cultivated peanut Arachis hypogaea provides insights into genome evolution and oil improvement.</title>
        <authorList>
            <person name="Chen X."/>
        </authorList>
    </citation>
    <scope>NUCLEOTIDE SEQUENCE [LARGE SCALE GENOMIC DNA]</scope>
    <source>
        <strain evidence="9">cv. Fuhuasheng</strain>
        <tissue evidence="8">Leaves</tissue>
    </source>
</reference>
<protein>
    <submittedName>
        <fullName evidence="8">Uncharacterized protein</fullName>
    </submittedName>
</protein>
<dbReference type="PANTHER" id="PTHR14360:SF1">
    <property type="entry name" value="PROTEIN FMP32, MITOCHONDRIAL"/>
    <property type="match status" value="1"/>
</dbReference>
<dbReference type="PANTHER" id="PTHR14360">
    <property type="entry name" value="PROTEIN FMP32, MITOCHONDRIAL"/>
    <property type="match status" value="1"/>
</dbReference>
<dbReference type="STRING" id="3818.A0A444YVV5"/>
<dbReference type="EMBL" id="SDMP01000016">
    <property type="protein sequence ID" value="RYR06060.1"/>
    <property type="molecule type" value="Genomic_DNA"/>
</dbReference>
<dbReference type="AlphaFoldDB" id="A0A444YVV5"/>
<gene>
    <name evidence="8" type="ORF">Ahy_B06g085862</name>
</gene>
<keyword evidence="4" id="KW-1133">Transmembrane helix</keyword>
<organism evidence="8 9">
    <name type="scientific">Arachis hypogaea</name>
    <name type="common">Peanut</name>
    <dbReference type="NCBI Taxonomy" id="3818"/>
    <lineage>
        <taxon>Eukaryota</taxon>
        <taxon>Viridiplantae</taxon>
        <taxon>Streptophyta</taxon>
        <taxon>Embryophyta</taxon>
        <taxon>Tracheophyta</taxon>
        <taxon>Spermatophyta</taxon>
        <taxon>Magnoliopsida</taxon>
        <taxon>eudicotyledons</taxon>
        <taxon>Gunneridae</taxon>
        <taxon>Pentapetalae</taxon>
        <taxon>rosids</taxon>
        <taxon>fabids</taxon>
        <taxon>Fabales</taxon>
        <taxon>Fabaceae</taxon>
        <taxon>Papilionoideae</taxon>
        <taxon>50 kb inversion clade</taxon>
        <taxon>dalbergioids sensu lato</taxon>
        <taxon>Dalbergieae</taxon>
        <taxon>Pterocarpus clade</taxon>
        <taxon>Arachis</taxon>
    </lineage>
</organism>
<evidence type="ECO:0000256" key="7">
    <source>
        <dbReference type="ARBA" id="ARBA00023136"/>
    </source>
</evidence>
<sequence>MAAACKRLAQLRMSSGISCFGASKSSSSNSSLRSFSQLLKSDGRRFFLVDTLTLVKKLEAQGVPRKQAEAITDAFTEVLNDSLDNTQESSSSKLKAEVQSSKMQLLHDIGKLRTTMRKNSSESRYKKSEFAVDLEKWWKAAQYDEWIVAKMNKASLDGEEKCQLKKFFYVGSCNTAIMQF</sequence>
<keyword evidence="5" id="KW-0175">Coiled coil</keyword>
<evidence type="ECO:0000256" key="2">
    <source>
        <dbReference type="ARBA" id="ARBA00004370"/>
    </source>
</evidence>
<keyword evidence="7" id="KW-0472">Membrane</keyword>
<dbReference type="InterPro" id="IPR024461">
    <property type="entry name" value="CCDC90-like"/>
</dbReference>